<evidence type="ECO:0000313" key="2">
    <source>
        <dbReference type="Proteomes" id="UP000231094"/>
    </source>
</evidence>
<dbReference type="Proteomes" id="UP000231094">
    <property type="component" value="Unassembled WGS sequence"/>
</dbReference>
<name>A0A2N9Y1X4_9NEIS</name>
<dbReference type="AlphaFoldDB" id="A0A2N9Y1X4"/>
<comment type="caution">
    <text evidence="1">The sequence shown here is derived from an EMBL/GenBank/DDBJ whole genome shotgun (WGS) entry which is preliminary data.</text>
</comment>
<organism evidence="1 2">
    <name type="scientific">Snodgrassella alvi</name>
    <dbReference type="NCBI Taxonomy" id="1196083"/>
    <lineage>
        <taxon>Bacteria</taxon>
        <taxon>Pseudomonadati</taxon>
        <taxon>Pseudomonadota</taxon>
        <taxon>Betaproteobacteria</taxon>
        <taxon>Neisseriales</taxon>
        <taxon>Neisseriaceae</taxon>
        <taxon>Snodgrassella</taxon>
    </lineage>
</organism>
<gene>
    <name evidence="1" type="ORF">BHC47_08305</name>
</gene>
<proteinExistence type="predicted"/>
<accession>A0A2N9Y1X4</accession>
<reference evidence="1 2" key="1">
    <citation type="journal article" date="2017" name="MBio">
        <title>Type VI secretion-mediated competition in the bee gut microbiome.</title>
        <authorList>
            <person name="Steele M.I."/>
            <person name="Kwong W.K."/>
            <person name="Powell J.E."/>
            <person name="Whiteley M."/>
            <person name="Moran N.A."/>
        </authorList>
    </citation>
    <scope>NUCLEOTIDE SEQUENCE [LARGE SCALE GENOMIC DNA]</scope>
    <source>
        <strain evidence="1 2">PEB0171</strain>
    </source>
</reference>
<dbReference type="EMBL" id="MEIV01000075">
    <property type="protein sequence ID" value="PIT60734.1"/>
    <property type="molecule type" value="Genomic_DNA"/>
</dbReference>
<sequence length="63" mass="7385">MIMHSFLRFRWPYQNRLVSFISVALVCKNHLLDIDTALNSLFNITIIKIQLKANLSDYKIISC</sequence>
<protein>
    <submittedName>
        <fullName evidence="1">Uncharacterized protein</fullName>
    </submittedName>
</protein>
<evidence type="ECO:0000313" key="1">
    <source>
        <dbReference type="EMBL" id="PIT60734.1"/>
    </source>
</evidence>